<dbReference type="OrthoDB" id="7446267at2"/>
<dbReference type="InterPro" id="IPR032710">
    <property type="entry name" value="NTF2-like_dom_sf"/>
</dbReference>
<evidence type="ECO:0000256" key="2">
    <source>
        <dbReference type="ARBA" id="ARBA00022797"/>
    </source>
</evidence>
<comment type="similarity">
    <text evidence="1">Belongs to the bacterial ring-hydroxylating dioxygenase beta subunit family.</text>
</comment>
<proteinExistence type="inferred from homology"/>
<keyword evidence="4" id="KW-0560">Oxidoreductase</keyword>
<dbReference type="SUPFAM" id="SSF54427">
    <property type="entry name" value="NTF2-like"/>
    <property type="match status" value="1"/>
</dbReference>
<evidence type="ECO:0000313" key="6">
    <source>
        <dbReference type="Proteomes" id="UP000006764"/>
    </source>
</evidence>
<gene>
    <name evidence="5" type="ORF">S7S_06965</name>
</gene>
<name>A0A0B4XI17_9GAMM</name>
<keyword evidence="3 5" id="KW-0223">Dioxygenase</keyword>
<dbReference type="KEGG" id="apac:S7S_06965"/>
<dbReference type="Pfam" id="PF00866">
    <property type="entry name" value="Ring_hydroxyl_B"/>
    <property type="match status" value="1"/>
</dbReference>
<dbReference type="EMBL" id="CP004387">
    <property type="protein sequence ID" value="AJD47809.1"/>
    <property type="molecule type" value="Genomic_DNA"/>
</dbReference>
<dbReference type="PANTHER" id="PTHR41534">
    <property type="entry name" value="BLR3401 PROTEIN"/>
    <property type="match status" value="1"/>
</dbReference>
<dbReference type="HOGENOM" id="CLU_102527_0_1_6"/>
<dbReference type="Gene3D" id="3.10.450.50">
    <property type="match status" value="1"/>
</dbReference>
<dbReference type="InterPro" id="IPR000391">
    <property type="entry name" value="Rng_hydr_dOase-bsu"/>
</dbReference>
<protein>
    <submittedName>
        <fullName evidence="5">Aromatic-ring-hydroxylating dioxygenase subunit beta</fullName>
    </submittedName>
</protein>
<evidence type="ECO:0000256" key="4">
    <source>
        <dbReference type="ARBA" id="ARBA00023002"/>
    </source>
</evidence>
<dbReference type="PANTHER" id="PTHR41534:SF1">
    <property type="entry name" value="BLR3401 PROTEIN"/>
    <property type="match status" value="1"/>
</dbReference>
<dbReference type="GO" id="GO:0019380">
    <property type="term" value="P:3-phenylpropionate catabolic process"/>
    <property type="evidence" value="ECO:0007669"/>
    <property type="project" value="TreeGrafter"/>
</dbReference>
<evidence type="ECO:0000313" key="5">
    <source>
        <dbReference type="EMBL" id="AJD47809.1"/>
    </source>
</evidence>
<sequence>MTAMLNDQSLRVMEVSELLAREADHIDRREWKEWVDMYTPDAVFWMPAWRNEDETTQDPMQEISLIYLPDRGIEDRVFRFSSGDSYASTPLPTTSHCVGSVRVLADQGDTVTASAKAIVATMDPRTGNIVRGVWYDYELVRVDGELKIKTKKVTFLERVIDGTVDVYNV</sequence>
<keyword evidence="2" id="KW-0058">Aromatic hydrocarbons catabolism</keyword>
<organism evidence="5 6">
    <name type="scientific">Isoalcanivorax pacificus W11-5</name>
    <dbReference type="NCBI Taxonomy" id="391936"/>
    <lineage>
        <taxon>Bacteria</taxon>
        <taxon>Pseudomonadati</taxon>
        <taxon>Pseudomonadota</taxon>
        <taxon>Gammaproteobacteria</taxon>
        <taxon>Oceanospirillales</taxon>
        <taxon>Alcanivoracaceae</taxon>
        <taxon>Isoalcanivorax</taxon>
    </lineage>
</organism>
<accession>A0A0B4XI17</accession>
<reference evidence="5 6" key="1">
    <citation type="journal article" date="2012" name="J. Bacteriol.">
        <title>Genome sequence of an alkane-degrading bacterium, Alcanivorax pacificus type strain W11-5, isolated from deep sea sediment.</title>
        <authorList>
            <person name="Lai Q."/>
            <person name="Shao Z."/>
        </authorList>
    </citation>
    <scope>NUCLEOTIDE SEQUENCE [LARGE SCALE GENOMIC DNA]</scope>
    <source>
        <strain evidence="5 6">W11-5</strain>
    </source>
</reference>
<dbReference type="CDD" id="cd00667">
    <property type="entry name" value="ring_hydroxylating_dioxygenases_beta"/>
    <property type="match status" value="1"/>
</dbReference>
<dbReference type="AlphaFoldDB" id="A0A0B4XI17"/>
<evidence type="ECO:0000256" key="3">
    <source>
        <dbReference type="ARBA" id="ARBA00022964"/>
    </source>
</evidence>
<dbReference type="STRING" id="391936.S7S_06965"/>
<dbReference type="Proteomes" id="UP000006764">
    <property type="component" value="Chromosome"/>
</dbReference>
<dbReference type="RefSeq" id="WP_052269220.1">
    <property type="nucleotide sequence ID" value="NZ_CP004387.1"/>
</dbReference>
<evidence type="ECO:0000256" key="1">
    <source>
        <dbReference type="ARBA" id="ARBA00009570"/>
    </source>
</evidence>
<keyword evidence="6" id="KW-1185">Reference proteome</keyword>
<dbReference type="GO" id="GO:0051213">
    <property type="term" value="F:dioxygenase activity"/>
    <property type="evidence" value="ECO:0007669"/>
    <property type="project" value="UniProtKB-KW"/>
</dbReference>